<dbReference type="Proteomes" id="UP000244224">
    <property type="component" value="Unassembled WGS sequence"/>
</dbReference>
<proteinExistence type="predicted"/>
<dbReference type="InterPro" id="IPR008914">
    <property type="entry name" value="PEBP"/>
</dbReference>
<accession>A0A2T6AXN1</accession>
<dbReference type="InterPro" id="IPR036610">
    <property type="entry name" value="PEBP-like_sf"/>
</dbReference>
<keyword evidence="3" id="KW-1185">Reference proteome</keyword>
<dbReference type="PANTHER" id="PTHR30289">
    <property type="entry name" value="UNCHARACTERIZED PROTEIN YBCL-RELATED"/>
    <property type="match status" value="1"/>
</dbReference>
<dbReference type="Pfam" id="PF01161">
    <property type="entry name" value="PBP"/>
    <property type="match status" value="1"/>
</dbReference>
<organism evidence="2 3">
    <name type="scientific">Gemmobacter caeni</name>
    <dbReference type="NCBI Taxonomy" id="589035"/>
    <lineage>
        <taxon>Bacteria</taxon>
        <taxon>Pseudomonadati</taxon>
        <taxon>Pseudomonadota</taxon>
        <taxon>Alphaproteobacteria</taxon>
        <taxon>Rhodobacterales</taxon>
        <taxon>Paracoccaceae</taxon>
        <taxon>Gemmobacter</taxon>
    </lineage>
</organism>
<evidence type="ECO:0000313" key="3">
    <source>
        <dbReference type="Proteomes" id="UP000244224"/>
    </source>
</evidence>
<name>A0A2T6AXN1_9RHOB</name>
<dbReference type="EMBL" id="QBKP01000009">
    <property type="protein sequence ID" value="PTX48546.1"/>
    <property type="molecule type" value="Genomic_DNA"/>
</dbReference>
<keyword evidence="1" id="KW-0732">Signal</keyword>
<evidence type="ECO:0000256" key="1">
    <source>
        <dbReference type="SAM" id="SignalP"/>
    </source>
</evidence>
<reference evidence="2 3" key="1">
    <citation type="submission" date="2018-04" db="EMBL/GenBank/DDBJ databases">
        <title>Genomic Encyclopedia of Archaeal and Bacterial Type Strains, Phase II (KMG-II): from individual species to whole genera.</title>
        <authorList>
            <person name="Goeker M."/>
        </authorList>
    </citation>
    <scope>NUCLEOTIDE SEQUENCE [LARGE SCALE GENOMIC DNA]</scope>
    <source>
        <strain evidence="2 3">DSM 21823</strain>
    </source>
</reference>
<dbReference type="InterPro" id="IPR005247">
    <property type="entry name" value="YbhB_YbcL/LppC-like"/>
</dbReference>
<dbReference type="NCBIfam" id="TIGR00481">
    <property type="entry name" value="YbhB/YbcL family Raf kinase inhibitor-like protein"/>
    <property type="match status" value="1"/>
</dbReference>
<feature type="chain" id="PRO_5015499677" evidence="1">
    <location>
        <begin position="21"/>
        <end position="176"/>
    </location>
</feature>
<feature type="signal peptide" evidence="1">
    <location>
        <begin position="1"/>
        <end position="20"/>
    </location>
</feature>
<dbReference type="CDD" id="cd00865">
    <property type="entry name" value="PEBP_bact_arch"/>
    <property type="match status" value="1"/>
</dbReference>
<protein>
    <submittedName>
        <fullName evidence="2">PBP family phospholipid-binding protein</fullName>
    </submittedName>
</protein>
<dbReference type="OrthoDB" id="9797506at2"/>
<evidence type="ECO:0000313" key="2">
    <source>
        <dbReference type="EMBL" id="PTX48546.1"/>
    </source>
</evidence>
<comment type="caution">
    <text evidence="2">The sequence shown here is derived from an EMBL/GenBank/DDBJ whole genome shotgun (WGS) entry which is preliminary data.</text>
</comment>
<dbReference type="RefSeq" id="WP_108129439.1">
    <property type="nucleotide sequence ID" value="NZ_QBKP01000009.1"/>
</dbReference>
<gene>
    <name evidence="2" type="ORF">C8N34_10953</name>
</gene>
<dbReference type="SUPFAM" id="SSF49777">
    <property type="entry name" value="PEBP-like"/>
    <property type="match status" value="1"/>
</dbReference>
<dbReference type="PANTHER" id="PTHR30289:SF1">
    <property type="entry name" value="PEBP (PHOSPHATIDYLETHANOLAMINE-BINDING PROTEIN) FAMILY PROTEIN"/>
    <property type="match status" value="1"/>
</dbReference>
<sequence length="176" mass="17765">MRSFYPVLLAASLIASGAEADMVLTSDALGTGTLGMDQVFNGFGCTGGNISPDLAWHGAPEGTGAFVLMMHDPDAPTGSGWWHWSVANLPADVTGLPAGASGHMPDGAVETATDFGTTGFGGACPPEGDAPHHYTVTLYALPAPLPKGALASPAMISFMARAQALGSASLTATYGR</sequence>
<dbReference type="AlphaFoldDB" id="A0A2T6AXN1"/>
<dbReference type="Gene3D" id="3.90.280.10">
    <property type="entry name" value="PEBP-like"/>
    <property type="match status" value="1"/>
</dbReference>